<evidence type="ECO:0000256" key="3">
    <source>
        <dbReference type="ARBA" id="ARBA00022801"/>
    </source>
</evidence>
<dbReference type="PANTHER" id="PTHR31451:SF40">
    <property type="entry name" value="GLYCOSIDE HYDROLASE FAMILY 5 DOMAIN-CONTAINING PROTEIN"/>
    <property type="match status" value="1"/>
</dbReference>
<evidence type="ECO:0000259" key="5">
    <source>
        <dbReference type="Pfam" id="PF26410"/>
    </source>
</evidence>
<dbReference type="Proteomes" id="UP001161064">
    <property type="component" value="Unassembled WGS sequence"/>
</dbReference>
<feature type="domain" description="Glycoside hydrolase family 5" evidence="5">
    <location>
        <begin position="26"/>
        <end position="445"/>
    </location>
</feature>
<reference evidence="6" key="1">
    <citation type="submission" date="2021-05" db="EMBL/GenBank/DDBJ databases">
        <authorList>
            <person name="Tanabe Y."/>
        </authorList>
    </citation>
    <scope>NUCLEOTIDE SEQUENCE</scope>
    <source>
        <strain evidence="6">BOTRYCO-1</strain>
    </source>
</reference>
<dbReference type="EMBL" id="BPFZ01000014">
    <property type="protein sequence ID" value="GIU67798.1"/>
    <property type="molecule type" value="Genomic_DNA"/>
</dbReference>
<dbReference type="Pfam" id="PF26410">
    <property type="entry name" value="GH5_mannosidase"/>
    <property type="match status" value="1"/>
</dbReference>
<dbReference type="PANTHER" id="PTHR31451">
    <property type="match status" value="1"/>
</dbReference>
<proteinExistence type="predicted"/>
<evidence type="ECO:0000256" key="4">
    <source>
        <dbReference type="ARBA" id="ARBA00023295"/>
    </source>
</evidence>
<evidence type="ECO:0000313" key="7">
    <source>
        <dbReference type="Proteomes" id="UP001161064"/>
    </source>
</evidence>
<evidence type="ECO:0000313" key="6">
    <source>
        <dbReference type="EMBL" id="GIU67798.1"/>
    </source>
</evidence>
<sequence length="446" mass="49209">MGLGGFALGGATSVIAAEQSKPGSAQNFITVDGQRFIREGKPYYFVGANLWYAAYAACPDPKIGNPGRLEKELDTLASLGVNNVRILASSELSPLKNSLNPAIQNPDGSLNEVLLQGLDHSLNLLAQRKMVAVLYLTNFWEWSGGMGTYEAWTNGGKFVEMNDPAHPWPAFPDYVSQFYLNKKALALYEAYVRSLVGRINTVTGKAYVDDPTIMAWQLCNEPRPGGTKAVIDQRMPAYIEWINRSARLIKTLDPHHLVCVGHEGPIGCTDNLAETFNVGYAQLAQASADIDYTTAHIWPQNWSWSNVKDLAGTFPNVETRTKAYIRDSVGIANRLGKPLVIEEFGFPRDAGSFDAGTPTTWRDRFYDLIGAALLESHARKGEIAGLNFWAWGGQARALHDDKRMRPGETAYLGDPPHEPQGWYSVFDNDTSTLAKIKTLSYQVSKL</sequence>
<dbReference type="InterPro" id="IPR001547">
    <property type="entry name" value="Glyco_hydro_5"/>
</dbReference>
<reference evidence="6" key="2">
    <citation type="journal article" date="2023" name="ISME Commun">
        <title>Characterization of a bloom-associated alphaproteobacterial lineage, 'Candidatus Phycosocius': insights into freshwater algal-bacterial interactions.</title>
        <authorList>
            <person name="Tanabe Y."/>
            <person name="Yamaguchi H."/>
            <person name="Yoshida M."/>
            <person name="Kai A."/>
            <person name="Okazaki Y."/>
        </authorList>
    </citation>
    <scope>NUCLEOTIDE SEQUENCE</scope>
    <source>
        <strain evidence="6">BOTRYCO-1</strain>
    </source>
</reference>
<evidence type="ECO:0000256" key="1">
    <source>
        <dbReference type="ARBA" id="ARBA00001678"/>
    </source>
</evidence>
<gene>
    <name evidence="6" type="ORF">PsB1_1952</name>
</gene>
<keyword evidence="3" id="KW-0378">Hydrolase</keyword>
<protein>
    <recommendedName>
        <fullName evidence="2">mannan endo-1,4-beta-mannosidase</fullName>
        <ecNumber evidence="2">3.2.1.78</ecNumber>
    </recommendedName>
</protein>
<comment type="catalytic activity">
    <reaction evidence="1">
        <text>Random hydrolysis of (1-&gt;4)-beta-D-mannosidic linkages in mannans, galactomannans and glucomannans.</text>
        <dbReference type="EC" id="3.2.1.78"/>
    </reaction>
</comment>
<dbReference type="InterPro" id="IPR045053">
    <property type="entry name" value="MAN-like"/>
</dbReference>
<dbReference type="InterPro" id="IPR017853">
    <property type="entry name" value="GH"/>
</dbReference>
<keyword evidence="7" id="KW-1185">Reference proteome</keyword>
<dbReference type="SUPFAM" id="SSF51445">
    <property type="entry name" value="(Trans)glycosidases"/>
    <property type="match status" value="1"/>
</dbReference>
<evidence type="ECO:0000256" key="2">
    <source>
        <dbReference type="ARBA" id="ARBA00012706"/>
    </source>
</evidence>
<dbReference type="Gene3D" id="3.20.20.80">
    <property type="entry name" value="Glycosidases"/>
    <property type="match status" value="1"/>
</dbReference>
<keyword evidence="4" id="KW-0326">Glycosidase</keyword>
<organism evidence="6 7">
    <name type="scientific">Candidatus Phycosocius spiralis</name>
    <dbReference type="NCBI Taxonomy" id="2815099"/>
    <lineage>
        <taxon>Bacteria</taxon>
        <taxon>Pseudomonadati</taxon>
        <taxon>Pseudomonadota</taxon>
        <taxon>Alphaproteobacteria</taxon>
        <taxon>Caulobacterales</taxon>
        <taxon>Caulobacterales incertae sedis</taxon>
        <taxon>Candidatus Phycosocius</taxon>
    </lineage>
</organism>
<name>A0ABQ4PXQ8_9PROT</name>
<dbReference type="EC" id="3.2.1.78" evidence="2"/>
<accession>A0ABQ4PXQ8</accession>
<comment type="caution">
    <text evidence="6">The sequence shown here is derived from an EMBL/GenBank/DDBJ whole genome shotgun (WGS) entry which is preliminary data.</text>
</comment>